<evidence type="ECO:0000313" key="6">
    <source>
        <dbReference type="Proteomes" id="UP000188533"/>
    </source>
</evidence>
<dbReference type="GO" id="GO:0006508">
    <property type="term" value="P:proteolysis"/>
    <property type="evidence" value="ECO:0007669"/>
    <property type="project" value="InterPro"/>
</dbReference>
<organism evidence="5 6">
    <name type="scientific">Lentinula edodes</name>
    <name type="common">Shiitake mushroom</name>
    <name type="synonym">Lentinus edodes</name>
    <dbReference type="NCBI Taxonomy" id="5353"/>
    <lineage>
        <taxon>Eukaryota</taxon>
        <taxon>Fungi</taxon>
        <taxon>Dikarya</taxon>
        <taxon>Basidiomycota</taxon>
        <taxon>Agaricomycotina</taxon>
        <taxon>Agaricomycetes</taxon>
        <taxon>Agaricomycetidae</taxon>
        <taxon>Agaricales</taxon>
        <taxon>Marasmiineae</taxon>
        <taxon>Omphalotaceae</taxon>
        <taxon>Lentinula</taxon>
    </lineage>
</organism>
<evidence type="ECO:0000256" key="3">
    <source>
        <dbReference type="ARBA" id="ARBA00022807"/>
    </source>
</evidence>
<evidence type="ECO:0000256" key="2">
    <source>
        <dbReference type="ARBA" id="ARBA00022703"/>
    </source>
</evidence>
<evidence type="ECO:0000256" key="1">
    <source>
        <dbReference type="ARBA" id="ARBA00009005"/>
    </source>
</evidence>
<keyword evidence="3" id="KW-0378">Hydrolase</keyword>
<comment type="similarity">
    <text evidence="1">Belongs to the peptidase C14B family.</text>
</comment>
<dbReference type="GO" id="GO:0004197">
    <property type="term" value="F:cysteine-type endopeptidase activity"/>
    <property type="evidence" value="ECO:0007669"/>
    <property type="project" value="InterPro"/>
</dbReference>
<dbReference type="InterPro" id="IPR050452">
    <property type="entry name" value="Metacaspase"/>
</dbReference>
<dbReference type="GO" id="GO:0006915">
    <property type="term" value="P:apoptotic process"/>
    <property type="evidence" value="ECO:0007669"/>
    <property type="project" value="UniProtKB-KW"/>
</dbReference>
<feature type="domain" description="Peptidase C14 caspase" evidence="4">
    <location>
        <begin position="6"/>
        <end position="260"/>
    </location>
</feature>
<sequence length="426" mass="47439">MDNRVFAVIIGIDQYKSGDIWNLEACVDDAKSMKRWLVNDLGVPKHQIAMLVDEKATKQNIESTLNTHLLNNSRIRKGDAILIYFAGHGSTLKAPRDWLLEKNLRCNVEVLCTYDHDTKGPDGRVAGISARAMHTFIHDLSKLKGNNVTLMLDACFTSPPPSSRDRSCIRWTATGKAVAEDLYRGQLPCPRLQKRNESFYNRHWTTHTVITACRPGATAFEGKEGGKLTSVFLETVRSVALHDTSFSDLLEEIKRRMGEGQSVYCSGVHPARLFNSIPFTQDHSYIPVQFHLQKGIRIELGSLHGIEKGGEFSIHGHNYVGSRNPVLASFTVQQVHPTWCVGKTKTSSLLPRHCWARVPRNPSSYRLIKAFRALLHSAALHKPLAASRSVSIVSISDIKNSTTKSELIETAEAILASKPLLAPLMK</sequence>
<gene>
    <name evidence="5" type="ORF">LENED_004122</name>
</gene>
<dbReference type="PANTHER" id="PTHR48104">
    <property type="entry name" value="METACASPASE-4"/>
    <property type="match status" value="1"/>
</dbReference>
<name>A0A1Q3E5T5_LENED</name>
<evidence type="ECO:0000259" key="4">
    <source>
        <dbReference type="Pfam" id="PF00656"/>
    </source>
</evidence>
<dbReference type="InterPro" id="IPR029030">
    <property type="entry name" value="Caspase-like_dom_sf"/>
</dbReference>
<dbReference type="Proteomes" id="UP000188533">
    <property type="component" value="Unassembled WGS sequence"/>
</dbReference>
<evidence type="ECO:0000313" key="5">
    <source>
        <dbReference type="EMBL" id="GAW02464.1"/>
    </source>
</evidence>
<reference evidence="5 6" key="1">
    <citation type="submission" date="2016-08" db="EMBL/GenBank/DDBJ databases">
        <authorList>
            <consortium name="Lentinula edodes genome sequencing consortium"/>
            <person name="Sakamoto Y."/>
            <person name="Nakade K."/>
            <person name="Sato S."/>
            <person name="Yoshida Y."/>
            <person name="Miyazaki K."/>
            <person name="Natsume S."/>
            <person name="Konno N."/>
        </authorList>
    </citation>
    <scope>NUCLEOTIDE SEQUENCE [LARGE SCALE GENOMIC DNA]</scope>
    <source>
        <strain evidence="5 6">NBRC 111202</strain>
    </source>
</reference>
<comment type="caution">
    <text evidence="5">The sequence shown here is derived from an EMBL/GenBank/DDBJ whole genome shotgun (WGS) entry which is preliminary data.</text>
</comment>
<dbReference type="PANTHER" id="PTHR48104:SF30">
    <property type="entry name" value="METACASPASE-1"/>
    <property type="match status" value="1"/>
</dbReference>
<keyword evidence="2" id="KW-0053">Apoptosis</keyword>
<dbReference type="Pfam" id="PF00656">
    <property type="entry name" value="Peptidase_C14"/>
    <property type="match status" value="1"/>
</dbReference>
<dbReference type="GO" id="GO:0005737">
    <property type="term" value="C:cytoplasm"/>
    <property type="evidence" value="ECO:0007669"/>
    <property type="project" value="TreeGrafter"/>
</dbReference>
<reference evidence="5 6" key="2">
    <citation type="submission" date="2017-02" db="EMBL/GenBank/DDBJ databases">
        <title>A genome survey and senescence transcriptome analysis in Lentinula edodes.</title>
        <authorList>
            <person name="Sakamoto Y."/>
            <person name="Nakade K."/>
            <person name="Sato S."/>
            <person name="Yoshida Y."/>
            <person name="Miyazaki K."/>
            <person name="Natsume S."/>
            <person name="Konno N."/>
        </authorList>
    </citation>
    <scope>NUCLEOTIDE SEQUENCE [LARGE SCALE GENOMIC DNA]</scope>
    <source>
        <strain evidence="5 6">NBRC 111202</strain>
    </source>
</reference>
<dbReference type="SUPFAM" id="SSF52129">
    <property type="entry name" value="Caspase-like"/>
    <property type="match status" value="1"/>
</dbReference>
<keyword evidence="3" id="KW-0788">Thiol protease</keyword>
<keyword evidence="6" id="KW-1185">Reference proteome</keyword>
<dbReference type="Gene3D" id="3.40.50.1460">
    <property type="match status" value="1"/>
</dbReference>
<keyword evidence="3" id="KW-0645">Protease</keyword>
<dbReference type="InterPro" id="IPR011600">
    <property type="entry name" value="Pept_C14_caspase"/>
</dbReference>
<dbReference type="EMBL" id="BDGU01000097">
    <property type="protein sequence ID" value="GAW02464.1"/>
    <property type="molecule type" value="Genomic_DNA"/>
</dbReference>
<accession>A0A1Q3E5T5</accession>
<dbReference type="AlphaFoldDB" id="A0A1Q3E5T5"/>
<protein>
    <recommendedName>
        <fullName evidence="4">Peptidase C14 caspase domain-containing protein</fullName>
    </recommendedName>
</protein>
<proteinExistence type="inferred from homology"/>